<dbReference type="AlphaFoldDB" id="A0A6H3NPS4"/>
<comment type="similarity">
    <text evidence="1 2">Belongs to the phD/YefM antitoxin family.</text>
</comment>
<evidence type="ECO:0000313" key="4">
    <source>
        <dbReference type="Proteomes" id="UP000297649"/>
    </source>
</evidence>
<dbReference type="NCBIfam" id="TIGR01552">
    <property type="entry name" value="phd_fam"/>
    <property type="match status" value="1"/>
</dbReference>
<dbReference type="Pfam" id="PF02604">
    <property type="entry name" value="PhdYeFM_antitox"/>
    <property type="match status" value="1"/>
</dbReference>
<comment type="caution">
    <text evidence="3">The sequence shown here is derived from an EMBL/GenBank/DDBJ whole genome shotgun (WGS) entry which is preliminary data.</text>
</comment>
<keyword evidence="4" id="KW-1185">Reference proteome</keyword>
<dbReference type="EMBL" id="RQHU01000029">
    <property type="protein sequence ID" value="TGN10316.1"/>
    <property type="molecule type" value="Genomic_DNA"/>
</dbReference>
<dbReference type="InterPro" id="IPR036165">
    <property type="entry name" value="YefM-like_sf"/>
</dbReference>
<proteinExistence type="inferred from homology"/>
<dbReference type="InterPro" id="IPR006442">
    <property type="entry name" value="Antitoxin_Phd/YefM"/>
</dbReference>
<dbReference type="SUPFAM" id="SSF143120">
    <property type="entry name" value="YefM-like"/>
    <property type="match status" value="1"/>
</dbReference>
<sequence>MKSVGIKDLKNNLSNYLDFVRNGETIIVMDRNTPIAELKKLSKSPDLTQAFIDESVANNSIIPAKERTIITFPKSLRLKNNYKEEISKSWKQAYLEDRE</sequence>
<protein>
    <recommendedName>
        <fullName evidence="2">Antitoxin</fullName>
    </recommendedName>
</protein>
<dbReference type="PANTHER" id="PTHR35377:SF8">
    <property type="entry name" value="ANTITOXIN VAPB22"/>
    <property type="match status" value="1"/>
</dbReference>
<reference evidence="3" key="1">
    <citation type="journal article" date="2019" name="PLoS Negl. Trop. Dis.">
        <title>Revisiting the worldwide diversity of Leptospira species in the environment.</title>
        <authorList>
            <person name="Vincent A.T."/>
            <person name="Schiettekatte O."/>
            <person name="Bourhy P."/>
            <person name="Veyrier F.J."/>
            <person name="Picardeau M."/>
        </authorList>
    </citation>
    <scope>NUCLEOTIDE SEQUENCE [LARGE SCALE GENOMIC DNA]</scope>
    <source>
        <strain evidence="3">201601109</strain>
    </source>
</reference>
<accession>A0A6H3NPS4</accession>
<evidence type="ECO:0000256" key="1">
    <source>
        <dbReference type="ARBA" id="ARBA00009981"/>
    </source>
</evidence>
<evidence type="ECO:0000313" key="3">
    <source>
        <dbReference type="EMBL" id="TGN10316.1"/>
    </source>
</evidence>
<gene>
    <name evidence="3" type="ORF">EHR08_19600</name>
</gene>
<evidence type="ECO:0000256" key="2">
    <source>
        <dbReference type="RuleBase" id="RU362080"/>
    </source>
</evidence>
<name>A0A6H3NPS4_9LEPT</name>
<dbReference type="RefSeq" id="WP_135781571.1">
    <property type="nucleotide sequence ID" value="NZ_JAIZBL010000024.1"/>
</dbReference>
<dbReference type="InterPro" id="IPR051416">
    <property type="entry name" value="phD-YefM_TA_antitoxins"/>
</dbReference>
<dbReference type="Proteomes" id="UP000297649">
    <property type="component" value="Unassembled WGS sequence"/>
</dbReference>
<dbReference type="PANTHER" id="PTHR35377">
    <property type="entry name" value="ANTITOXIN VAPB49-RELATED-RELATED"/>
    <property type="match status" value="1"/>
</dbReference>
<organism evidence="3 4">
    <name type="scientific">Leptospira bandrabouensis</name>
    <dbReference type="NCBI Taxonomy" id="2484903"/>
    <lineage>
        <taxon>Bacteria</taxon>
        <taxon>Pseudomonadati</taxon>
        <taxon>Spirochaetota</taxon>
        <taxon>Spirochaetia</taxon>
        <taxon>Leptospirales</taxon>
        <taxon>Leptospiraceae</taxon>
        <taxon>Leptospira</taxon>
    </lineage>
</organism>
<comment type="function">
    <text evidence="2">Antitoxin component of a type II toxin-antitoxin (TA) system.</text>
</comment>
<dbReference type="Gene3D" id="3.40.1620.10">
    <property type="entry name" value="YefM-like domain"/>
    <property type="match status" value="1"/>
</dbReference>